<protein>
    <recommendedName>
        <fullName evidence="14">C2H2-type domain-containing protein</fullName>
    </recommendedName>
</protein>
<evidence type="ECO:0000256" key="13">
    <source>
        <dbReference type="SAM" id="MobiDB-lite"/>
    </source>
</evidence>
<sequence length="611" mass="66636">MGTPGDKCRRPASEAGEREGGTGGASGSSVAPPSAASVVKEEPPASPAAATAHLASLATPPVHSLALSPPIAAKPVFGGILPSPVGPHVSTSGKPIAFGAIQQDPTLQLGEQQPRTIEDYFQQSKFYLSPPGAVTATCTSPSTGSAHQQVETTTSARPSTSASVDQPGPSGLQQQQKSGVGGRGRHHKHRYQGTSQWPYVCHNCHRSFSSQDRLTRHQQTHSGSCPFKCEQCKKIFTSKFKLVRHALIHSDRRPFSCSVCDRTFHRKDHLKNHVKVHSPQKETYVCNQEGCKKQYTSYLSYRKHLAVHAAESGNLTCQICFESSFTTKEEILYHLKIHAGSRTVKNPAEKKFTCDYCDRKFFTKKDVRRHLVVHTGMRDFLCQFCPQRFGRKDHLVRHIKKSHHKQQKEETSTSTSTASIESPQVKVESAEQLQQQGTAGGAKAELVHAIPPETMLQQYHHTLVEEFGLKIFDEDFPAFLGGTEGGESSGDTSAGSIFLPSTSQPLEELKDLGEGVLEEIVGPSSIPEEIAPAVAAVGEAEEEPGPSTFPPHAGEVLLDSPQLFRRLLEPTQEKNMPLPGFKQTFQHSQQQQPPSSSGRSSRHQQPPAPPT</sequence>
<evidence type="ECO:0000256" key="7">
    <source>
        <dbReference type="ARBA" id="ARBA00023015"/>
    </source>
</evidence>
<dbReference type="AlphaFoldDB" id="A0A9P0PA07"/>
<feature type="domain" description="C2H2-type" evidence="14">
    <location>
        <begin position="352"/>
        <end position="379"/>
    </location>
</feature>
<evidence type="ECO:0000256" key="6">
    <source>
        <dbReference type="ARBA" id="ARBA00022833"/>
    </source>
</evidence>
<dbReference type="GO" id="GO:0008270">
    <property type="term" value="F:zinc ion binding"/>
    <property type="evidence" value="ECO:0007669"/>
    <property type="project" value="UniProtKB-KW"/>
</dbReference>
<keyword evidence="4" id="KW-0677">Repeat</keyword>
<keyword evidence="7" id="KW-0805">Transcription regulation</keyword>
<evidence type="ECO:0000256" key="8">
    <source>
        <dbReference type="ARBA" id="ARBA00023125"/>
    </source>
</evidence>
<evidence type="ECO:0000256" key="5">
    <source>
        <dbReference type="ARBA" id="ARBA00022771"/>
    </source>
</evidence>
<evidence type="ECO:0000313" key="16">
    <source>
        <dbReference type="Proteomes" id="UP001152888"/>
    </source>
</evidence>
<dbReference type="GO" id="GO:0005654">
    <property type="term" value="C:nucleoplasm"/>
    <property type="evidence" value="ECO:0007669"/>
    <property type="project" value="TreeGrafter"/>
</dbReference>
<dbReference type="SUPFAM" id="SSF57667">
    <property type="entry name" value="beta-beta-alpha zinc fingers"/>
    <property type="match status" value="4"/>
</dbReference>
<evidence type="ECO:0000256" key="11">
    <source>
        <dbReference type="ARBA" id="ARBA00023242"/>
    </source>
</evidence>
<feature type="region of interest" description="Disordered" evidence="13">
    <location>
        <begin position="398"/>
        <end position="440"/>
    </location>
</feature>
<dbReference type="InterPro" id="IPR036236">
    <property type="entry name" value="Znf_C2H2_sf"/>
</dbReference>
<dbReference type="FunFam" id="3.30.160.60:FF:000231">
    <property type="entry name" value="PLAG1 like zinc finger 2"/>
    <property type="match status" value="1"/>
</dbReference>
<evidence type="ECO:0000256" key="10">
    <source>
        <dbReference type="ARBA" id="ARBA00023163"/>
    </source>
</evidence>
<proteinExistence type="inferred from homology"/>
<evidence type="ECO:0000256" key="4">
    <source>
        <dbReference type="ARBA" id="ARBA00022737"/>
    </source>
</evidence>
<feature type="domain" description="C2H2-type" evidence="14">
    <location>
        <begin position="284"/>
        <end position="313"/>
    </location>
</feature>
<feature type="domain" description="C2H2-type" evidence="14">
    <location>
        <begin position="380"/>
        <end position="409"/>
    </location>
</feature>
<feature type="compositionally biased region" description="Basic and acidic residues" evidence="13">
    <location>
        <begin position="1"/>
        <end position="20"/>
    </location>
</feature>
<name>A0A9P0PA07_ACAOB</name>
<dbReference type="PANTHER" id="PTHR24399:SF31">
    <property type="entry name" value="ZINC FINGER PROTEIN PLAGL1"/>
    <property type="match status" value="1"/>
</dbReference>
<evidence type="ECO:0000256" key="2">
    <source>
        <dbReference type="ARBA" id="ARBA00006991"/>
    </source>
</evidence>
<dbReference type="FunFam" id="3.30.160.60:FF:000256">
    <property type="entry name" value="PLAG1 like zinc finger 2"/>
    <property type="match status" value="1"/>
</dbReference>
<dbReference type="PROSITE" id="PS50157">
    <property type="entry name" value="ZINC_FINGER_C2H2_2"/>
    <property type="match status" value="6"/>
</dbReference>
<comment type="similarity">
    <text evidence="2">Belongs to the krueppel C2H2-type zinc-finger protein family.</text>
</comment>
<evidence type="ECO:0000256" key="12">
    <source>
        <dbReference type="PROSITE-ProRule" id="PRU00042"/>
    </source>
</evidence>
<feature type="compositionally biased region" description="Polar residues" evidence="13">
    <location>
        <begin position="137"/>
        <end position="151"/>
    </location>
</feature>
<dbReference type="InterPro" id="IPR013087">
    <property type="entry name" value="Znf_C2H2_type"/>
</dbReference>
<comment type="subcellular location">
    <subcellularLocation>
        <location evidence="1">Nucleus</location>
    </subcellularLocation>
</comment>
<gene>
    <name evidence="15" type="ORF">ACAOBT_LOCUS11338</name>
</gene>
<dbReference type="PROSITE" id="PS00028">
    <property type="entry name" value="ZINC_FINGER_C2H2_1"/>
    <property type="match status" value="6"/>
</dbReference>
<evidence type="ECO:0000259" key="14">
    <source>
        <dbReference type="PROSITE" id="PS50157"/>
    </source>
</evidence>
<feature type="domain" description="C2H2-type" evidence="14">
    <location>
        <begin position="227"/>
        <end position="254"/>
    </location>
</feature>
<dbReference type="GO" id="GO:0001817">
    <property type="term" value="P:regulation of cytokine production"/>
    <property type="evidence" value="ECO:0007669"/>
    <property type="project" value="TreeGrafter"/>
</dbReference>
<dbReference type="SMART" id="SM00355">
    <property type="entry name" value="ZnF_C2H2"/>
    <property type="match status" value="7"/>
</dbReference>
<dbReference type="FunFam" id="3.30.160.60:FF:000065">
    <property type="entry name" value="B-cell CLL/lymphoma 6, member B"/>
    <property type="match status" value="1"/>
</dbReference>
<keyword evidence="3" id="KW-0479">Metal-binding</keyword>
<feature type="compositionally biased region" description="Low complexity" evidence="13">
    <location>
        <begin position="152"/>
        <end position="163"/>
    </location>
</feature>
<evidence type="ECO:0000256" key="3">
    <source>
        <dbReference type="ARBA" id="ARBA00022723"/>
    </source>
</evidence>
<feature type="region of interest" description="Disordered" evidence="13">
    <location>
        <begin position="1"/>
        <end position="52"/>
    </location>
</feature>
<keyword evidence="11" id="KW-0539">Nucleus</keyword>
<keyword evidence="5 12" id="KW-0863">Zinc-finger</keyword>
<feature type="compositionally biased region" description="Low complexity" evidence="13">
    <location>
        <begin position="412"/>
        <end position="422"/>
    </location>
</feature>
<dbReference type="Gene3D" id="3.30.160.60">
    <property type="entry name" value="Classic Zinc Finger"/>
    <property type="match status" value="6"/>
</dbReference>
<keyword evidence="9" id="KW-0010">Activator</keyword>
<dbReference type="Proteomes" id="UP001152888">
    <property type="component" value="Unassembled WGS sequence"/>
</dbReference>
<feature type="region of interest" description="Disordered" evidence="13">
    <location>
        <begin position="567"/>
        <end position="611"/>
    </location>
</feature>
<comment type="caution">
    <text evidence="15">The sequence shown here is derived from an EMBL/GenBank/DDBJ whole genome shotgun (WGS) entry which is preliminary data.</text>
</comment>
<accession>A0A9P0PA07</accession>
<dbReference type="GO" id="GO:0001228">
    <property type="term" value="F:DNA-binding transcription activator activity, RNA polymerase II-specific"/>
    <property type="evidence" value="ECO:0007669"/>
    <property type="project" value="TreeGrafter"/>
</dbReference>
<evidence type="ECO:0000256" key="9">
    <source>
        <dbReference type="ARBA" id="ARBA00023159"/>
    </source>
</evidence>
<keyword evidence="8" id="KW-0238">DNA-binding</keyword>
<dbReference type="GO" id="GO:0002682">
    <property type="term" value="P:regulation of immune system process"/>
    <property type="evidence" value="ECO:0007669"/>
    <property type="project" value="TreeGrafter"/>
</dbReference>
<feature type="domain" description="C2H2-type" evidence="14">
    <location>
        <begin position="255"/>
        <end position="282"/>
    </location>
</feature>
<dbReference type="OrthoDB" id="3533395at2759"/>
<feature type="compositionally biased region" description="Low complexity" evidence="13">
    <location>
        <begin position="27"/>
        <end position="38"/>
    </location>
</feature>
<feature type="compositionally biased region" description="Low complexity" evidence="13">
    <location>
        <begin position="586"/>
        <end position="605"/>
    </location>
</feature>
<dbReference type="Pfam" id="PF00096">
    <property type="entry name" value="zf-C2H2"/>
    <property type="match status" value="4"/>
</dbReference>
<dbReference type="GO" id="GO:0000978">
    <property type="term" value="F:RNA polymerase II cis-regulatory region sequence-specific DNA binding"/>
    <property type="evidence" value="ECO:0007669"/>
    <property type="project" value="TreeGrafter"/>
</dbReference>
<keyword evidence="6" id="KW-0862">Zinc</keyword>
<keyword evidence="16" id="KW-1185">Reference proteome</keyword>
<evidence type="ECO:0000313" key="15">
    <source>
        <dbReference type="EMBL" id="CAH1974885.1"/>
    </source>
</evidence>
<reference evidence="15" key="1">
    <citation type="submission" date="2022-03" db="EMBL/GenBank/DDBJ databases">
        <authorList>
            <person name="Sayadi A."/>
        </authorList>
    </citation>
    <scope>NUCLEOTIDE SEQUENCE</scope>
</reference>
<feature type="region of interest" description="Disordered" evidence="13">
    <location>
        <begin position="137"/>
        <end position="191"/>
    </location>
</feature>
<dbReference type="GO" id="GO:0001227">
    <property type="term" value="F:DNA-binding transcription repressor activity, RNA polymerase II-specific"/>
    <property type="evidence" value="ECO:0007669"/>
    <property type="project" value="TreeGrafter"/>
</dbReference>
<keyword evidence="10" id="KW-0804">Transcription</keyword>
<evidence type="ECO:0000256" key="1">
    <source>
        <dbReference type="ARBA" id="ARBA00004123"/>
    </source>
</evidence>
<dbReference type="PANTHER" id="PTHR24399">
    <property type="entry name" value="ZINC FINGER AND BTB DOMAIN-CONTAINING"/>
    <property type="match status" value="1"/>
</dbReference>
<organism evidence="15 16">
    <name type="scientific">Acanthoscelides obtectus</name>
    <name type="common">Bean weevil</name>
    <name type="synonym">Bruchus obtectus</name>
    <dbReference type="NCBI Taxonomy" id="200917"/>
    <lineage>
        <taxon>Eukaryota</taxon>
        <taxon>Metazoa</taxon>
        <taxon>Ecdysozoa</taxon>
        <taxon>Arthropoda</taxon>
        <taxon>Hexapoda</taxon>
        <taxon>Insecta</taxon>
        <taxon>Pterygota</taxon>
        <taxon>Neoptera</taxon>
        <taxon>Endopterygota</taxon>
        <taxon>Coleoptera</taxon>
        <taxon>Polyphaga</taxon>
        <taxon>Cucujiformia</taxon>
        <taxon>Chrysomeloidea</taxon>
        <taxon>Chrysomelidae</taxon>
        <taxon>Bruchinae</taxon>
        <taxon>Bruchini</taxon>
        <taxon>Acanthoscelides</taxon>
    </lineage>
</organism>
<dbReference type="EMBL" id="CAKOFQ010006830">
    <property type="protein sequence ID" value="CAH1974885.1"/>
    <property type="molecule type" value="Genomic_DNA"/>
</dbReference>
<feature type="domain" description="C2H2-type" evidence="14">
    <location>
        <begin position="199"/>
        <end position="226"/>
    </location>
</feature>